<keyword evidence="2" id="KW-1185">Reference proteome</keyword>
<organism evidence="1 2">
    <name type="scientific">Hymenobacter glaciei</name>
    <dbReference type="NCBI Taxonomy" id="877209"/>
    <lineage>
        <taxon>Bacteria</taxon>
        <taxon>Pseudomonadati</taxon>
        <taxon>Bacteroidota</taxon>
        <taxon>Cytophagia</taxon>
        <taxon>Cytophagales</taxon>
        <taxon>Hymenobacteraceae</taxon>
        <taxon>Hymenobacter</taxon>
    </lineage>
</organism>
<dbReference type="EMBL" id="BAABDK010000013">
    <property type="protein sequence ID" value="GAA4032222.1"/>
    <property type="molecule type" value="Genomic_DNA"/>
</dbReference>
<dbReference type="RefSeq" id="WP_345052511.1">
    <property type="nucleotide sequence ID" value="NZ_BAABDK010000013.1"/>
</dbReference>
<proteinExistence type="predicted"/>
<comment type="caution">
    <text evidence="1">The sequence shown here is derived from an EMBL/GenBank/DDBJ whole genome shotgun (WGS) entry which is preliminary data.</text>
</comment>
<evidence type="ECO:0000313" key="2">
    <source>
        <dbReference type="Proteomes" id="UP001501469"/>
    </source>
</evidence>
<gene>
    <name evidence="1" type="ORF">GCM10022409_15580</name>
</gene>
<dbReference type="Proteomes" id="UP001501469">
    <property type="component" value="Unassembled WGS sequence"/>
</dbReference>
<protein>
    <recommendedName>
        <fullName evidence="3">DUF4384 domain-containing protein</fullName>
    </recommendedName>
</protein>
<name>A0ABP7TWU0_9BACT</name>
<evidence type="ECO:0000313" key="1">
    <source>
        <dbReference type="EMBL" id="GAA4032222.1"/>
    </source>
</evidence>
<reference evidence="2" key="1">
    <citation type="journal article" date="2019" name="Int. J. Syst. Evol. Microbiol.">
        <title>The Global Catalogue of Microorganisms (GCM) 10K type strain sequencing project: providing services to taxonomists for standard genome sequencing and annotation.</title>
        <authorList>
            <consortium name="The Broad Institute Genomics Platform"/>
            <consortium name="The Broad Institute Genome Sequencing Center for Infectious Disease"/>
            <person name="Wu L."/>
            <person name="Ma J."/>
        </authorList>
    </citation>
    <scope>NUCLEOTIDE SEQUENCE [LARGE SCALE GENOMIC DNA]</scope>
    <source>
        <strain evidence="2">JCM 17225</strain>
    </source>
</reference>
<accession>A0ABP7TWU0</accession>
<evidence type="ECO:0008006" key="3">
    <source>
        <dbReference type="Google" id="ProtNLM"/>
    </source>
</evidence>
<sequence length="277" mass="30917">MATDGVKIIDGDLAHDVYGTFIGLYDAGESIETIKKVIEQFQADNDDVDNEIFITAYALALWEVGQLDKETLSQVALAIKQNAFANYLTQSEDAPSEGRKRQHVLNRFWNKITQPNLRPRKRKTYKAQTIFVFAEGDVLSFQMPDGTYRATILLLVSQHRGRFNYMFAMPTYIGPAKATLDDVQHGEIIGRTIEPIGRIGFDVIGIAHKDLLAITAMFERIGCLEIKQAAKCCGAQAGAVEFESFASAFANFNNITGVKKTSKTHPKQVFFVQQLLQ</sequence>